<evidence type="ECO:0000313" key="1">
    <source>
        <dbReference type="EMBL" id="GIY56600.1"/>
    </source>
</evidence>
<dbReference type="EMBL" id="BPLR01012784">
    <property type="protein sequence ID" value="GIY56600.1"/>
    <property type="molecule type" value="Genomic_DNA"/>
</dbReference>
<comment type="caution">
    <text evidence="1">The sequence shown here is derived from an EMBL/GenBank/DDBJ whole genome shotgun (WGS) entry which is preliminary data.</text>
</comment>
<protein>
    <submittedName>
        <fullName evidence="1">Uncharacterized protein</fullName>
    </submittedName>
</protein>
<keyword evidence="2" id="KW-1185">Reference proteome</keyword>
<reference evidence="1 2" key="1">
    <citation type="submission" date="2021-06" db="EMBL/GenBank/DDBJ databases">
        <title>Caerostris extrusa draft genome.</title>
        <authorList>
            <person name="Kono N."/>
            <person name="Arakawa K."/>
        </authorList>
    </citation>
    <scope>NUCLEOTIDE SEQUENCE [LARGE SCALE GENOMIC DNA]</scope>
</reference>
<dbReference type="Proteomes" id="UP001054945">
    <property type="component" value="Unassembled WGS sequence"/>
</dbReference>
<evidence type="ECO:0000313" key="2">
    <source>
        <dbReference type="Proteomes" id="UP001054945"/>
    </source>
</evidence>
<sequence length="113" mass="12410">MTKLLYSTIKIENVTDEQALFSAIAVTGSTIAPQIVTELHCASVGLSSSRIHHHDAAATHLFFPVFNYYVSIVLSQSKARISHPPPLINTSSDRVIADVIPGLDWSRSRFHPV</sequence>
<accession>A0AAV4UFW9</accession>
<dbReference type="AlphaFoldDB" id="A0AAV4UFW9"/>
<proteinExistence type="predicted"/>
<name>A0AAV4UFW9_CAEEX</name>
<gene>
    <name evidence="1" type="ORF">CEXT_100571</name>
</gene>
<organism evidence="1 2">
    <name type="scientific">Caerostris extrusa</name>
    <name type="common">Bark spider</name>
    <name type="synonym">Caerostris bankana</name>
    <dbReference type="NCBI Taxonomy" id="172846"/>
    <lineage>
        <taxon>Eukaryota</taxon>
        <taxon>Metazoa</taxon>
        <taxon>Ecdysozoa</taxon>
        <taxon>Arthropoda</taxon>
        <taxon>Chelicerata</taxon>
        <taxon>Arachnida</taxon>
        <taxon>Araneae</taxon>
        <taxon>Araneomorphae</taxon>
        <taxon>Entelegynae</taxon>
        <taxon>Araneoidea</taxon>
        <taxon>Araneidae</taxon>
        <taxon>Caerostris</taxon>
    </lineage>
</organism>